<dbReference type="InterPro" id="IPR013106">
    <property type="entry name" value="Ig_V-set"/>
</dbReference>
<dbReference type="Proteomes" id="UP000694392">
    <property type="component" value="Unplaced"/>
</dbReference>
<dbReference type="OMA" id="PIRFQPD"/>
<evidence type="ECO:0000259" key="4">
    <source>
        <dbReference type="PROSITE" id="PS50835"/>
    </source>
</evidence>
<dbReference type="GO" id="GO:0007166">
    <property type="term" value="P:cell surface receptor signaling pathway"/>
    <property type="evidence" value="ECO:0007669"/>
    <property type="project" value="TreeGrafter"/>
</dbReference>
<dbReference type="SMART" id="SM00406">
    <property type="entry name" value="IGv"/>
    <property type="match status" value="1"/>
</dbReference>
<protein>
    <recommendedName>
        <fullName evidence="4">Ig-like domain-containing protein</fullName>
    </recommendedName>
</protein>
<dbReference type="InterPro" id="IPR036179">
    <property type="entry name" value="Ig-like_dom_sf"/>
</dbReference>
<organism evidence="5 6">
    <name type="scientific">Sphenodon punctatus</name>
    <name type="common">Tuatara</name>
    <name type="synonym">Hatteria punctata</name>
    <dbReference type="NCBI Taxonomy" id="8508"/>
    <lineage>
        <taxon>Eukaryota</taxon>
        <taxon>Metazoa</taxon>
        <taxon>Chordata</taxon>
        <taxon>Craniata</taxon>
        <taxon>Vertebrata</taxon>
        <taxon>Euteleostomi</taxon>
        <taxon>Lepidosauria</taxon>
        <taxon>Sphenodontia</taxon>
        <taxon>Sphenodontidae</taxon>
        <taxon>Sphenodon</taxon>
    </lineage>
</organism>
<dbReference type="InterPro" id="IPR007110">
    <property type="entry name" value="Ig-like_dom"/>
</dbReference>
<keyword evidence="6" id="KW-1185">Reference proteome</keyword>
<dbReference type="PANTHER" id="PTHR23268:SF14">
    <property type="entry name" value="T CELL RECEPTOR BETA VARIABLE 12-3-RELATED"/>
    <property type="match status" value="1"/>
</dbReference>
<keyword evidence="2" id="KW-0391">Immunity</keyword>
<evidence type="ECO:0000256" key="3">
    <source>
        <dbReference type="SAM" id="SignalP"/>
    </source>
</evidence>
<proteinExistence type="predicted"/>
<dbReference type="PANTHER" id="PTHR23268">
    <property type="entry name" value="T-CELL RECEPTOR BETA CHAIN"/>
    <property type="match status" value="1"/>
</dbReference>
<accession>A0A8D0GC37</accession>
<dbReference type="Pfam" id="PF07686">
    <property type="entry name" value="V-set"/>
    <property type="match status" value="1"/>
</dbReference>
<reference evidence="5" key="2">
    <citation type="submission" date="2025-09" db="UniProtKB">
        <authorList>
            <consortium name="Ensembl"/>
        </authorList>
    </citation>
    <scope>IDENTIFICATION</scope>
</reference>
<dbReference type="InterPro" id="IPR050413">
    <property type="entry name" value="TCR_beta_variable"/>
</dbReference>
<dbReference type="AlphaFoldDB" id="A0A8D0GC37"/>
<dbReference type="Gene3D" id="2.60.40.10">
    <property type="entry name" value="Immunoglobulins"/>
    <property type="match status" value="1"/>
</dbReference>
<dbReference type="SUPFAM" id="SSF48726">
    <property type="entry name" value="Immunoglobulin"/>
    <property type="match status" value="1"/>
</dbReference>
<feature type="signal peptide" evidence="3">
    <location>
        <begin position="1"/>
        <end position="21"/>
    </location>
</feature>
<feature type="domain" description="Ig-like" evidence="4">
    <location>
        <begin position="34"/>
        <end position="119"/>
    </location>
</feature>
<evidence type="ECO:0000256" key="1">
    <source>
        <dbReference type="ARBA" id="ARBA00022729"/>
    </source>
</evidence>
<dbReference type="GeneTree" id="ENSGT00940000162509"/>
<feature type="chain" id="PRO_5034845624" description="Ig-like domain-containing protein" evidence="3">
    <location>
        <begin position="22"/>
        <end position="133"/>
    </location>
</feature>
<evidence type="ECO:0000313" key="6">
    <source>
        <dbReference type="Proteomes" id="UP000694392"/>
    </source>
</evidence>
<dbReference type="Ensembl" id="ENSSPUT00000004767.1">
    <property type="protein sequence ID" value="ENSSPUP00000004488.1"/>
    <property type="gene ID" value="ENSSPUG00000003465.1"/>
</dbReference>
<dbReference type="GO" id="GO:0002376">
    <property type="term" value="P:immune system process"/>
    <property type="evidence" value="ECO:0007669"/>
    <property type="project" value="UniProtKB-KW"/>
</dbReference>
<dbReference type="PROSITE" id="PS50835">
    <property type="entry name" value="IG_LIKE"/>
    <property type="match status" value="1"/>
</dbReference>
<evidence type="ECO:0000256" key="2">
    <source>
        <dbReference type="ARBA" id="ARBA00022859"/>
    </source>
</evidence>
<evidence type="ECO:0000313" key="5">
    <source>
        <dbReference type="Ensembl" id="ENSSPUP00000004488.1"/>
    </source>
</evidence>
<reference evidence="5" key="1">
    <citation type="submission" date="2025-08" db="UniProtKB">
        <authorList>
            <consortium name="Ensembl"/>
        </authorList>
    </citation>
    <scope>IDENTIFICATION</scope>
</reference>
<name>A0A8D0GC37_SPHPU</name>
<keyword evidence="1 3" id="KW-0732">Signal</keyword>
<dbReference type="GO" id="GO:0005886">
    <property type="term" value="C:plasma membrane"/>
    <property type="evidence" value="ECO:0007669"/>
    <property type="project" value="TreeGrafter"/>
</dbReference>
<dbReference type="InterPro" id="IPR013783">
    <property type="entry name" value="Ig-like_fold"/>
</dbReference>
<sequence length="133" mass="15295">MWLVWAQAVAISIFGAKWTEAGISQSWSLALKRGQTALLECRQTNKHNYMYWYRQALGRGLQFLFYFQYQELQDNGSVPIRFQPDQPKIELFRLNISFVESEDSAVYFCASSADTVVQSHLLPLQKPPPLSST</sequence>